<dbReference type="NCBIfam" id="TIGR01414">
    <property type="entry name" value="autotrans_barl"/>
    <property type="match status" value="1"/>
</dbReference>
<evidence type="ECO:0000256" key="1">
    <source>
        <dbReference type="ARBA" id="ARBA00022729"/>
    </source>
</evidence>
<evidence type="ECO:0000256" key="2">
    <source>
        <dbReference type="SAM" id="SignalP"/>
    </source>
</evidence>
<keyword evidence="1 2" id="KW-0732">Signal</keyword>
<evidence type="ECO:0000259" key="3">
    <source>
        <dbReference type="Pfam" id="PF13505"/>
    </source>
</evidence>
<dbReference type="RefSeq" id="WP_310472591.1">
    <property type="nucleotide sequence ID" value="NZ_CP136522.1"/>
</dbReference>
<dbReference type="InterPro" id="IPR027385">
    <property type="entry name" value="Beta-barrel_OMP"/>
</dbReference>
<reference evidence="4 5" key="1">
    <citation type="submission" date="2023-10" db="EMBL/GenBank/DDBJ databases">
        <title>Complete genome sequence of Shewanella sp. DAU334.</title>
        <authorList>
            <person name="Lee Y.-S."/>
            <person name="Jeong H.-R."/>
            <person name="Hwang E.-J."/>
            <person name="Choi Y.-L."/>
            <person name="Kim G.-D."/>
        </authorList>
    </citation>
    <scope>NUCLEOTIDE SEQUENCE [LARGE SCALE GENOMIC DNA]</scope>
    <source>
        <strain evidence="4 5">DAU334</strain>
    </source>
</reference>
<dbReference type="Pfam" id="PF13505">
    <property type="entry name" value="OMP_b-brl"/>
    <property type="match status" value="1"/>
</dbReference>
<dbReference type="InterPro" id="IPR006315">
    <property type="entry name" value="OM_autotransptr_brl_dom"/>
</dbReference>
<dbReference type="InterPro" id="IPR011250">
    <property type="entry name" value="OMP/PagP_B-barrel"/>
</dbReference>
<dbReference type="EMBL" id="CP136522">
    <property type="protein sequence ID" value="WOT04951.1"/>
    <property type="molecule type" value="Genomic_DNA"/>
</dbReference>
<dbReference type="SUPFAM" id="SSF56925">
    <property type="entry name" value="OMPA-like"/>
    <property type="match status" value="1"/>
</dbReference>
<accession>A0ABZ0JXP4</accession>
<dbReference type="Gene3D" id="2.40.160.20">
    <property type="match status" value="1"/>
</dbReference>
<sequence>MNKLSIIAIAVLGLTTANIATAETNPVGVYVGGQLGAFSVDLEGDSESGQSYGLYGGYNFNEWFSLEVNLYTTNDFLKEDGIDVSAAAFSVEPKFTWVIDDTFSIYGKAGVASAGIYAESSLGDIDFTGAGFTIGAGINAAITEKLTVRLAYDLNPVTLEHDDSGVSLDVDLSNLTLGLQYQF</sequence>
<keyword evidence="5" id="KW-1185">Reference proteome</keyword>
<proteinExistence type="predicted"/>
<evidence type="ECO:0000313" key="4">
    <source>
        <dbReference type="EMBL" id="WOT04951.1"/>
    </source>
</evidence>
<protein>
    <submittedName>
        <fullName evidence="4">Porin family protein</fullName>
    </submittedName>
</protein>
<name>A0ABZ0JXP4_9GAMM</name>
<evidence type="ECO:0000313" key="5">
    <source>
        <dbReference type="Proteomes" id="UP001529491"/>
    </source>
</evidence>
<organism evidence="4 5">
    <name type="scientific">Shewanella youngdeokensis</name>
    <dbReference type="NCBI Taxonomy" id="2999068"/>
    <lineage>
        <taxon>Bacteria</taxon>
        <taxon>Pseudomonadati</taxon>
        <taxon>Pseudomonadota</taxon>
        <taxon>Gammaproteobacteria</taxon>
        <taxon>Alteromonadales</taxon>
        <taxon>Shewanellaceae</taxon>
        <taxon>Shewanella</taxon>
    </lineage>
</organism>
<gene>
    <name evidence="4" type="ORF">RGE70_16815</name>
</gene>
<feature type="domain" description="Outer membrane protein beta-barrel" evidence="3">
    <location>
        <begin position="8"/>
        <end position="183"/>
    </location>
</feature>
<feature type="chain" id="PRO_5045308716" evidence="2">
    <location>
        <begin position="23"/>
        <end position="183"/>
    </location>
</feature>
<dbReference type="Proteomes" id="UP001529491">
    <property type="component" value="Chromosome"/>
</dbReference>
<feature type="signal peptide" evidence="2">
    <location>
        <begin position="1"/>
        <end position="22"/>
    </location>
</feature>